<feature type="compositionally biased region" description="Basic and acidic residues" evidence="1">
    <location>
        <begin position="756"/>
        <end position="780"/>
    </location>
</feature>
<evidence type="ECO:0000256" key="1">
    <source>
        <dbReference type="SAM" id="MobiDB-lite"/>
    </source>
</evidence>
<proteinExistence type="predicted"/>
<keyword evidence="3" id="KW-1185">Reference proteome</keyword>
<feature type="compositionally biased region" description="Low complexity" evidence="1">
    <location>
        <begin position="717"/>
        <end position="728"/>
    </location>
</feature>
<dbReference type="AlphaFoldDB" id="A0AAD2D1L5"/>
<evidence type="ECO:0000313" key="2">
    <source>
        <dbReference type="EMBL" id="CAI2376805.1"/>
    </source>
</evidence>
<feature type="compositionally biased region" description="Polar residues" evidence="1">
    <location>
        <begin position="846"/>
        <end position="863"/>
    </location>
</feature>
<gene>
    <name evidence="2" type="ORF">ECRASSUSDP1_LOCUS18182</name>
</gene>
<feature type="region of interest" description="Disordered" evidence="1">
    <location>
        <begin position="550"/>
        <end position="576"/>
    </location>
</feature>
<feature type="compositionally biased region" description="Basic and acidic residues" evidence="1">
    <location>
        <begin position="695"/>
        <end position="705"/>
    </location>
</feature>
<feature type="region of interest" description="Disordered" evidence="1">
    <location>
        <begin position="683"/>
        <end position="803"/>
    </location>
</feature>
<name>A0AAD2D1L5_EUPCR</name>
<organism evidence="2 3">
    <name type="scientific">Euplotes crassus</name>
    <dbReference type="NCBI Taxonomy" id="5936"/>
    <lineage>
        <taxon>Eukaryota</taxon>
        <taxon>Sar</taxon>
        <taxon>Alveolata</taxon>
        <taxon>Ciliophora</taxon>
        <taxon>Intramacronucleata</taxon>
        <taxon>Spirotrichea</taxon>
        <taxon>Hypotrichia</taxon>
        <taxon>Euplotida</taxon>
        <taxon>Euplotidae</taxon>
        <taxon>Moneuplotes</taxon>
    </lineage>
</organism>
<feature type="compositionally biased region" description="Basic and acidic residues" evidence="1">
    <location>
        <begin position="791"/>
        <end position="802"/>
    </location>
</feature>
<feature type="compositionally biased region" description="Basic and acidic residues" evidence="1">
    <location>
        <begin position="732"/>
        <end position="745"/>
    </location>
</feature>
<accession>A0AAD2D1L5</accession>
<dbReference type="Proteomes" id="UP001295684">
    <property type="component" value="Unassembled WGS sequence"/>
</dbReference>
<sequence>MRGFRGRIKSLDESKIVNEIKKMTEILNNEEMNQNDAEVIHNLQNIVQDIEEKVNNESITSRTNNDKTNSLLENGAFLNYQKSNQKKSHPSLAYRMGERFLSSKKSAKIFRDQNLLGHSSSRSGNNPLYNYPKIPPALVYDPKYSRNSKENFTKFATTATVNGKTVNFMETIDRLYDLQKQHNEKIEAQRFLKYQEESRENMTVSNQIKEKKRNSKSVSEIPLYKRSYGLQLQKDLELQKLQNSRVQQLEDDFESEMESHNKLSVHNKINRKKFTQKEWQEFYKERFTDLETKRIEGLGNKREKFINEVMKHPRHRNRASRGVNIEDRLLDQGEKYKEKKADRQKAEKKKYKTRIFSSNSKKILAKRNRPLSSVDYARDKIDQEGSNFAAAIEAMMQDRKNFINKGNVVGDCLNVPRSTPGQIIPETTEREDDFLHSYANEINQMSLEPPSSLNYDLNDRYDMDSRQRERIDQYRKKSPYTTEEKYQFTMGSSVSNFGRFPSKYANQFSDDSRNKINETNTIEKVINGDYADDENVNYYSIGSKSFGVKEEQQKDSITTPDVSDPIIDPFGGKSDEDLLHNEEYDHAKFHRDRNQHHDDIINVQDFAEIYDHSREINGSSDILNGSFDNSMQMQLFLKSLKNQASVKNNVEDDFDQDKDQELNKLIQDGIDIEENILDPTRKKRQKLSNYSDQYSRPEIKEDDQKYSPPRAGKYRGSKPSGSRSSRVGISLSDKDMSDRSGEEKIQNISILEDNEEIKNSSQREENERILDGSLQDHSDGQDNSENMGDSDDQRDHADRSDDMSPTLEMIQEETENAETTKIKESDFASAEKTKYISENLLREASNEGTNQKSLGFNKTSSGGRKSDEFSKKREEIIQKVMGSSYSSMSSNQRRLFESLDLNKQEMQELENLGLDAMSIIASIVKQFAHVFESKKKKRKCKNEENKISA</sequence>
<evidence type="ECO:0000313" key="3">
    <source>
        <dbReference type="Proteomes" id="UP001295684"/>
    </source>
</evidence>
<dbReference type="EMBL" id="CAMPGE010018388">
    <property type="protein sequence ID" value="CAI2376805.1"/>
    <property type="molecule type" value="Genomic_DNA"/>
</dbReference>
<reference evidence="2" key="1">
    <citation type="submission" date="2023-07" db="EMBL/GenBank/DDBJ databases">
        <authorList>
            <consortium name="AG Swart"/>
            <person name="Singh M."/>
            <person name="Singh A."/>
            <person name="Seah K."/>
            <person name="Emmerich C."/>
        </authorList>
    </citation>
    <scope>NUCLEOTIDE SEQUENCE</scope>
    <source>
        <strain evidence="2">DP1</strain>
    </source>
</reference>
<comment type="caution">
    <text evidence="2">The sequence shown here is derived from an EMBL/GenBank/DDBJ whole genome shotgun (WGS) entry which is preliminary data.</text>
</comment>
<feature type="region of interest" description="Disordered" evidence="1">
    <location>
        <begin position="846"/>
        <end position="870"/>
    </location>
</feature>
<protein>
    <submittedName>
        <fullName evidence="2">Uncharacterized protein</fullName>
    </submittedName>
</protein>